<dbReference type="InterPro" id="IPR005950">
    <property type="entry name" value="ModA"/>
</dbReference>
<dbReference type="Pfam" id="PF13531">
    <property type="entry name" value="SBP_bac_11"/>
    <property type="match status" value="1"/>
</dbReference>
<evidence type="ECO:0000313" key="4">
    <source>
        <dbReference type="Proteomes" id="UP000001068"/>
    </source>
</evidence>
<dbReference type="GO" id="GO:0046872">
    <property type="term" value="F:metal ion binding"/>
    <property type="evidence" value="ECO:0007669"/>
    <property type="project" value="UniProtKB-KW"/>
</dbReference>
<reference evidence="3 4" key="2">
    <citation type="journal article" date="2011" name="Stand. Genomic Sci.">
        <title>Complete genome sequence of Desulfurococcus mucosus type strain (O7/1).</title>
        <authorList>
            <person name="Wirth R."/>
            <person name="Chertkov O."/>
            <person name="Held B."/>
            <person name="Lapidus A."/>
            <person name="Nolan M."/>
            <person name="Lucas S."/>
            <person name="Hammon N."/>
            <person name="Deshpande S."/>
            <person name="Cheng J.F."/>
            <person name="Tapia R."/>
            <person name="Han C."/>
            <person name="Goodwin L."/>
            <person name="Pitluck S."/>
            <person name="Liolios K."/>
            <person name="Ioanna P."/>
            <person name="Ivanova N."/>
            <person name="Mavromatis K."/>
            <person name="Mikhailova N."/>
            <person name="Pati A."/>
            <person name="Chen A."/>
            <person name="Palaniappan K."/>
            <person name="Land M."/>
            <person name="Hauser L."/>
            <person name="Chang Y.J."/>
            <person name="Jeffries C.D."/>
            <person name="Bilek Y."/>
            <person name="Hader T."/>
            <person name="Rohde M."/>
            <person name="Spring S."/>
            <person name="Sikorski J."/>
            <person name="Goker M."/>
            <person name="Woyke T."/>
            <person name="Bristow J."/>
            <person name="Eisen J.A."/>
            <person name="Markowitz V."/>
            <person name="Hugenholtz P."/>
            <person name="Kyrpides N.C."/>
            <person name="Klenk H.P."/>
        </authorList>
    </citation>
    <scope>NUCLEOTIDE SEQUENCE [LARGE SCALE GENOMIC DNA]</scope>
    <source>
        <strain evidence="4">ATCC 35584 / DSM 2162 / JCM 9187 / O7/1</strain>
    </source>
</reference>
<accession>E8R9U5</accession>
<evidence type="ECO:0000313" key="3">
    <source>
        <dbReference type="EMBL" id="ADV65271.1"/>
    </source>
</evidence>
<dbReference type="RefSeq" id="WP_013562493.1">
    <property type="nucleotide sequence ID" value="NC_014961.1"/>
</dbReference>
<dbReference type="EMBL" id="CP002363">
    <property type="protein sequence ID" value="ADV65271.1"/>
    <property type="molecule type" value="Genomic_DNA"/>
</dbReference>
<dbReference type="GeneID" id="10153668"/>
<keyword evidence="1" id="KW-0479">Metal-binding</keyword>
<dbReference type="HOGENOM" id="CLU_065520_2_1_2"/>
<dbReference type="AlphaFoldDB" id="E8R9U5"/>
<dbReference type="PANTHER" id="PTHR30632">
    <property type="entry name" value="MOLYBDATE-BINDING PERIPLASMIC PROTEIN"/>
    <property type="match status" value="1"/>
</dbReference>
<dbReference type="OrthoDB" id="15033at2157"/>
<dbReference type="GO" id="GO:0015689">
    <property type="term" value="P:molybdate ion transport"/>
    <property type="evidence" value="ECO:0007669"/>
    <property type="project" value="InterPro"/>
</dbReference>
<dbReference type="NCBIfam" id="TIGR01256">
    <property type="entry name" value="modA"/>
    <property type="match status" value="1"/>
</dbReference>
<organism evidence="3 4">
    <name type="scientific">Desulfurococcus mucosus (strain ATCC 35584 / DSM 2162 / JCM 9187 / O7/1)</name>
    <dbReference type="NCBI Taxonomy" id="765177"/>
    <lineage>
        <taxon>Archaea</taxon>
        <taxon>Thermoproteota</taxon>
        <taxon>Thermoprotei</taxon>
        <taxon>Desulfurococcales</taxon>
        <taxon>Desulfurococcaceae</taxon>
        <taxon>Desulfurococcus</taxon>
    </lineage>
</organism>
<keyword evidence="4" id="KW-1185">Reference proteome</keyword>
<evidence type="ECO:0000256" key="2">
    <source>
        <dbReference type="ARBA" id="ARBA00022729"/>
    </source>
</evidence>
<keyword evidence="2" id="KW-0732">Signal</keyword>
<dbReference type="Gene3D" id="3.40.190.10">
    <property type="entry name" value="Periplasmic binding protein-like II"/>
    <property type="match status" value="2"/>
</dbReference>
<dbReference type="eggNOG" id="arCOG00219">
    <property type="taxonomic scope" value="Archaea"/>
</dbReference>
<dbReference type="PANTHER" id="PTHR30632:SF0">
    <property type="entry name" value="SULFATE-BINDING PROTEIN"/>
    <property type="match status" value="1"/>
</dbReference>
<dbReference type="PIRSF" id="PIRSF004846">
    <property type="entry name" value="ModA"/>
    <property type="match status" value="1"/>
</dbReference>
<proteinExistence type="predicted"/>
<dbReference type="Proteomes" id="UP000001068">
    <property type="component" value="Chromosome"/>
</dbReference>
<dbReference type="SUPFAM" id="SSF53850">
    <property type="entry name" value="Periplasmic binding protein-like II"/>
    <property type="match status" value="1"/>
</dbReference>
<dbReference type="InterPro" id="IPR050682">
    <property type="entry name" value="ModA/WtpA"/>
</dbReference>
<sequence precursor="true">MKPVYKTVLILTLILVSATASWILYQHYVGSETESVTLLVYTPPSIQPLLEEAARSYMQANPRVKINIVGGATGTLLNKISLTGEGDIFITADHEYMVNASRKGLVRNETIRVVSFLVIALITPKGNPANITGLQDLVSKNIKKGIGIANPQVAPFGRMAVALLQKNGIYEKVKDKLVVYGDVGQTAMQVALGSVDVAVLPHIVYYWYRNDTSIIWLNSSQLPKVSCQMVAVLNTTKNYAEAVRFEEFLVEYARTSSYASENGYVGSIDKIPVYTPYSVGELSFEDICMEAGR</sequence>
<dbReference type="GO" id="GO:0030973">
    <property type="term" value="F:molybdate ion binding"/>
    <property type="evidence" value="ECO:0007669"/>
    <property type="project" value="TreeGrafter"/>
</dbReference>
<reference evidence="4" key="1">
    <citation type="submission" date="2010-11" db="EMBL/GenBank/DDBJ databases">
        <title>The complete genome of Desulfurococcus mucosus DSM 2162.</title>
        <authorList>
            <consortium name="US DOE Joint Genome Institute (JGI-PGF)"/>
            <person name="Lucas S."/>
            <person name="Copeland A."/>
            <person name="Lapidus A."/>
            <person name="Bruce D."/>
            <person name="Goodwin L."/>
            <person name="Pitluck S."/>
            <person name="Kyrpides N."/>
            <person name="Mavromatis K."/>
            <person name="Pagani I."/>
            <person name="Ivanova N."/>
            <person name="Ovchinnikova G."/>
            <person name="Chertkov O."/>
            <person name="Held B."/>
            <person name="Brettin T."/>
            <person name="Detter J.C."/>
            <person name="Tapia R."/>
            <person name="Han C."/>
            <person name="Land M."/>
            <person name="Hauser L."/>
            <person name="Markowitz V."/>
            <person name="Cheng J.-F."/>
            <person name="Hugenholtz P."/>
            <person name="Woyke T."/>
            <person name="Wu D."/>
            <person name="Wirth R."/>
            <person name="Bilek Y."/>
            <person name="Hader T."/>
            <person name="Klenk H.-P."/>
            <person name="Eisen J.A."/>
        </authorList>
    </citation>
    <scope>NUCLEOTIDE SEQUENCE [LARGE SCALE GENOMIC DNA]</scope>
    <source>
        <strain evidence="4">ATCC 35584 / DSM 2162 / JCM 9187 / O7/1</strain>
    </source>
</reference>
<gene>
    <name evidence="3" type="ordered locus">Desmu_0968</name>
</gene>
<name>E8R9U5_DESM0</name>
<dbReference type="STRING" id="765177.Desmu_0968"/>
<protein>
    <submittedName>
        <fullName evidence="3">Molybdenum ABC transporter, periplasmic molybdate-binding protein</fullName>
    </submittedName>
</protein>
<evidence type="ECO:0000256" key="1">
    <source>
        <dbReference type="ARBA" id="ARBA00022723"/>
    </source>
</evidence>
<dbReference type="KEGG" id="dmu:Desmu_0968"/>